<evidence type="ECO:0000313" key="3">
    <source>
        <dbReference type="Proteomes" id="UP000192333"/>
    </source>
</evidence>
<accession>A0A1W2H377</accession>
<reference evidence="3" key="1">
    <citation type="submission" date="2017-04" db="EMBL/GenBank/DDBJ databases">
        <authorList>
            <person name="Varghese N."/>
            <person name="Submissions S."/>
        </authorList>
    </citation>
    <scope>NUCLEOTIDE SEQUENCE [LARGE SCALE GENOMIC DNA]</scope>
    <source>
        <strain evidence="3">DSM 16537</strain>
    </source>
</reference>
<evidence type="ECO:0000256" key="1">
    <source>
        <dbReference type="SAM" id="SignalP"/>
    </source>
</evidence>
<dbReference type="Proteomes" id="UP000192333">
    <property type="component" value="Chromosome I"/>
</dbReference>
<organism evidence="2 3">
    <name type="scientific">Aquiflexum balticum DSM 16537</name>
    <dbReference type="NCBI Taxonomy" id="758820"/>
    <lineage>
        <taxon>Bacteria</taxon>
        <taxon>Pseudomonadati</taxon>
        <taxon>Bacteroidota</taxon>
        <taxon>Cytophagia</taxon>
        <taxon>Cytophagales</taxon>
        <taxon>Cyclobacteriaceae</taxon>
        <taxon>Aquiflexum</taxon>
    </lineage>
</organism>
<gene>
    <name evidence="2" type="ORF">SAMN00777080_1919</name>
</gene>
<dbReference type="AlphaFoldDB" id="A0A1W2H377"/>
<proteinExistence type="predicted"/>
<sequence>MKRIFVKISLVVAMGLMLISQGNAQSSQGTFPFLASVDLCGELVDIEGEFHVVTNSVTSNSGNTTSKYHINLKGTGVGQTSGAIYQVNETINETSNSAKGFNVTFNRSFSLIGQGKAPNFKGNITYHITINANGELTAEVDNFRAICK</sequence>
<protein>
    <submittedName>
        <fullName evidence="2">Uncharacterized protein</fullName>
    </submittedName>
</protein>
<name>A0A1W2H377_9BACT</name>
<evidence type="ECO:0000313" key="2">
    <source>
        <dbReference type="EMBL" id="SMD43329.1"/>
    </source>
</evidence>
<keyword evidence="3" id="KW-1185">Reference proteome</keyword>
<dbReference type="EMBL" id="LT838813">
    <property type="protein sequence ID" value="SMD43329.1"/>
    <property type="molecule type" value="Genomic_DNA"/>
</dbReference>
<feature type="chain" id="PRO_5012981066" evidence="1">
    <location>
        <begin position="25"/>
        <end position="148"/>
    </location>
</feature>
<dbReference type="RefSeq" id="WP_084120077.1">
    <property type="nucleotide sequence ID" value="NZ_LT838813.1"/>
</dbReference>
<feature type="signal peptide" evidence="1">
    <location>
        <begin position="1"/>
        <end position="24"/>
    </location>
</feature>
<keyword evidence="1" id="KW-0732">Signal</keyword>
<dbReference type="OrthoDB" id="9677438at2"/>